<dbReference type="EMBL" id="PYGA01000022">
    <property type="protein sequence ID" value="PSK90571.1"/>
    <property type="molecule type" value="Genomic_DNA"/>
</dbReference>
<evidence type="ECO:0000313" key="4">
    <source>
        <dbReference type="Proteomes" id="UP000240542"/>
    </source>
</evidence>
<comment type="caution">
    <text evidence="3">The sequence shown here is derived from an EMBL/GenBank/DDBJ whole genome shotgun (WGS) entry which is preliminary data.</text>
</comment>
<reference evidence="3 4" key="1">
    <citation type="submission" date="2018-03" db="EMBL/GenBank/DDBJ databases">
        <title>Genomic Encyclopedia of Archaeal and Bacterial Type Strains, Phase II (KMG-II): from individual species to whole genera.</title>
        <authorList>
            <person name="Goeker M."/>
        </authorList>
    </citation>
    <scope>NUCLEOTIDE SEQUENCE [LARGE SCALE GENOMIC DNA]</scope>
    <source>
        <strain evidence="3 4">DSM 45312</strain>
    </source>
</reference>
<feature type="transmembrane region" description="Helical" evidence="2">
    <location>
        <begin position="225"/>
        <end position="244"/>
    </location>
</feature>
<sequence length="286" mass="30340">MTHRRGNGLLADTYVPLILLPPALADLMLDALRQARIAAYAIPLDEDVLKPADSTAQEPPTDHLYVDANERGSAEDVLRTELPELEGRAIEVGRSENAANAESGDTPPAGEPSARDAMAPGESVGSSESVGSGADDDVWADLVARFYDSDATDEPTWPDAENVARRRDDDTGGDLLAPDLDDPAGSDDPDETADREARRARADDEEHYVPPPPPPLPRGDLVSRLSWGGLFGGPIVLLVSTLLGQRLPDIVAFLAVAAFIGGFIVLVVRMGDRPPRDSGPDDGAVI</sequence>
<feature type="compositionally biased region" description="Low complexity" evidence="1">
    <location>
        <begin position="121"/>
        <end position="133"/>
    </location>
</feature>
<evidence type="ECO:0008006" key="5">
    <source>
        <dbReference type="Google" id="ProtNLM"/>
    </source>
</evidence>
<dbReference type="RefSeq" id="WP_106585855.1">
    <property type="nucleotide sequence ID" value="NZ_PYGA01000022.1"/>
</dbReference>
<evidence type="ECO:0000256" key="2">
    <source>
        <dbReference type="SAM" id="Phobius"/>
    </source>
</evidence>
<feature type="compositionally biased region" description="Basic and acidic residues" evidence="1">
    <location>
        <begin position="192"/>
        <end position="208"/>
    </location>
</feature>
<dbReference type="OrthoDB" id="3824493at2"/>
<protein>
    <recommendedName>
        <fullName evidence="5">DUF308 domain-containing protein</fullName>
    </recommendedName>
</protein>
<proteinExistence type="predicted"/>
<keyword evidence="4" id="KW-1185">Reference proteome</keyword>
<evidence type="ECO:0000256" key="1">
    <source>
        <dbReference type="SAM" id="MobiDB-lite"/>
    </source>
</evidence>
<feature type="region of interest" description="Disordered" evidence="1">
    <location>
        <begin position="150"/>
        <end position="218"/>
    </location>
</feature>
<accession>A0A2P8D019</accession>
<feature type="region of interest" description="Disordered" evidence="1">
    <location>
        <begin position="89"/>
        <end position="134"/>
    </location>
</feature>
<dbReference type="Proteomes" id="UP000240542">
    <property type="component" value="Unassembled WGS sequence"/>
</dbReference>
<keyword evidence="2" id="KW-1133">Transmembrane helix</keyword>
<keyword evidence="2" id="KW-0472">Membrane</keyword>
<keyword evidence="2" id="KW-0812">Transmembrane</keyword>
<evidence type="ECO:0000313" key="3">
    <source>
        <dbReference type="EMBL" id="PSK90571.1"/>
    </source>
</evidence>
<dbReference type="AlphaFoldDB" id="A0A2P8D019"/>
<feature type="compositionally biased region" description="Acidic residues" evidence="1">
    <location>
        <begin position="179"/>
        <end position="191"/>
    </location>
</feature>
<name>A0A2P8D019_9ACTN</name>
<gene>
    <name evidence="3" type="ORF">CLV63_122105</name>
</gene>
<feature type="transmembrane region" description="Helical" evidence="2">
    <location>
        <begin position="250"/>
        <end position="268"/>
    </location>
</feature>
<organism evidence="3 4">
    <name type="scientific">Murinocardiopsis flavida</name>
    <dbReference type="NCBI Taxonomy" id="645275"/>
    <lineage>
        <taxon>Bacteria</taxon>
        <taxon>Bacillati</taxon>
        <taxon>Actinomycetota</taxon>
        <taxon>Actinomycetes</taxon>
        <taxon>Streptosporangiales</taxon>
        <taxon>Nocardiopsidaceae</taxon>
        <taxon>Murinocardiopsis</taxon>
    </lineage>
</organism>